<dbReference type="STRING" id="27342.A0A0H2R7W3"/>
<gene>
    <name evidence="1" type="ORF">SCHPADRAFT_839192</name>
</gene>
<sequence>MHNLFLGLFKHHCLVLWRMDIKSGEKKPKVKPHTETEQKEMLKKGREAIAKGGDKLRGVLKSLRKGYLESLVRVNQIDLTGCRDTKEGLTEAILRWVRLSFQVVEVVAQTVPPLGDGLLDGTTRIKKPSVLGHEVLSELHKDMKNTILPSWLESPPRNLGNSSHGKLKADQWRTSCSVSLVITLIRLWAGDPKTQPMLDNFIHLVTAVKIATSRSTSESRITSYDNHIKDYVTGMVALYGSDSLRSNHHIAFHVSDDLRWFGPSPLFWAFPFERLIGKIQKIPTNKRLRTTPLTFMQTFCRGANLMGDISSFTDETLPGLYRLKLIATKWFTGRFLKKDSAVDVFADVEDMADLSDIDVPGLETREILIPEFDDKTAKVLEDADYALLVSAIQHTPTPGYEYVSKMAASTVNGHRVVNLVNHKKDTVIRGYKFSPVIPTPVVKRSKNGFIRFRSISGELAAGRITDIFVHRRLDATETFVKVDRYAGLDGEDLTKDPFTKYPELDAQLYYRNPRSTIIIREENIISHIAYCPVVFSHTVFKEDVFVGLSLARVSYLNSASVQILNDFIKD</sequence>
<evidence type="ECO:0000313" key="1">
    <source>
        <dbReference type="EMBL" id="KLO05603.1"/>
    </source>
</evidence>
<dbReference type="OrthoDB" id="3247418at2759"/>
<accession>A0A0H2R7W3</accession>
<keyword evidence="2" id="KW-1185">Reference proteome</keyword>
<evidence type="ECO:0000313" key="2">
    <source>
        <dbReference type="Proteomes" id="UP000053477"/>
    </source>
</evidence>
<protein>
    <submittedName>
        <fullName evidence="1">Uncharacterized protein</fullName>
    </submittedName>
</protein>
<dbReference type="PANTHER" id="PTHR46579:SF1">
    <property type="entry name" value="F5_8 TYPE C DOMAIN-CONTAINING PROTEIN"/>
    <property type="match status" value="1"/>
</dbReference>
<organism evidence="1 2">
    <name type="scientific">Schizopora paradoxa</name>
    <dbReference type="NCBI Taxonomy" id="27342"/>
    <lineage>
        <taxon>Eukaryota</taxon>
        <taxon>Fungi</taxon>
        <taxon>Dikarya</taxon>
        <taxon>Basidiomycota</taxon>
        <taxon>Agaricomycotina</taxon>
        <taxon>Agaricomycetes</taxon>
        <taxon>Hymenochaetales</taxon>
        <taxon>Schizoporaceae</taxon>
        <taxon>Schizopora</taxon>
    </lineage>
</organism>
<dbReference type="InParanoid" id="A0A0H2R7W3"/>
<proteinExistence type="predicted"/>
<dbReference type="Proteomes" id="UP000053477">
    <property type="component" value="Unassembled WGS sequence"/>
</dbReference>
<name>A0A0H2R7W3_9AGAM</name>
<dbReference type="AlphaFoldDB" id="A0A0H2R7W3"/>
<dbReference type="PANTHER" id="PTHR46579">
    <property type="entry name" value="F5/8 TYPE C DOMAIN-CONTAINING PROTEIN-RELATED"/>
    <property type="match status" value="1"/>
</dbReference>
<dbReference type="EMBL" id="KQ086286">
    <property type="protein sequence ID" value="KLO05603.1"/>
    <property type="molecule type" value="Genomic_DNA"/>
</dbReference>
<reference evidence="1 2" key="1">
    <citation type="submission" date="2015-04" db="EMBL/GenBank/DDBJ databases">
        <title>Complete genome sequence of Schizopora paradoxa KUC8140, a cosmopolitan wood degrader in East Asia.</title>
        <authorList>
            <consortium name="DOE Joint Genome Institute"/>
            <person name="Min B."/>
            <person name="Park H."/>
            <person name="Jang Y."/>
            <person name="Kim J.-J."/>
            <person name="Kim K.H."/>
            <person name="Pangilinan J."/>
            <person name="Lipzen A."/>
            <person name="Riley R."/>
            <person name="Grigoriev I.V."/>
            <person name="Spatafora J.W."/>
            <person name="Choi I.-G."/>
        </authorList>
    </citation>
    <scope>NUCLEOTIDE SEQUENCE [LARGE SCALE GENOMIC DNA]</scope>
    <source>
        <strain evidence="1 2">KUC8140</strain>
    </source>
</reference>